<dbReference type="GO" id="GO:0015675">
    <property type="term" value="P:nickel cation transport"/>
    <property type="evidence" value="ECO:0007669"/>
    <property type="project" value="InterPro"/>
</dbReference>
<feature type="domain" description="Solute-binding protein family 5" evidence="2">
    <location>
        <begin position="75"/>
        <end position="438"/>
    </location>
</feature>
<dbReference type="GO" id="GO:0016151">
    <property type="term" value="F:nickel cation binding"/>
    <property type="evidence" value="ECO:0007669"/>
    <property type="project" value="InterPro"/>
</dbReference>
<dbReference type="InterPro" id="IPR000914">
    <property type="entry name" value="SBP_5_dom"/>
</dbReference>
<name>A0A848C5M6_9BACT</name>
<organism evidence="3 4">
    <name type="scientific">Desulfovibrio piger</name>
    <dbReference type="NCBI Taxonomy" id="901"/>
    <lineage>
        <taxon>Bacteria</taxon>
        <taxon>Pseudomonadati</taxon>
        <taxon>Thermodesulfobacteriota</taxon>
        <taxon>Desulfovibrionia</taxon>
        <taxon>Desulfovibrionales</taxon>
        <taxon>Desulfovibrionaceae</taxon>
        <taxon>Desulfovibrio</taxon>
    </lineage>
</organism>
<dbReference type="Gene3D" id="3.10.105.10">
    <property type="entry name" value="Dipeptide-binding Protein, Domain 3"/>
    <property type="match status" value="1"/>
</dbReference>
<protein>
    <submittedName>
        <fullName evidence="3">Nickel ABC transporter, nickel/metallophore periplasmic binding protein</fullName>
    </submittedName>
</protein>
<dbReference type="GO" id="GO:0043190">
    <property type="term" value="C:ATP-binding cassette (ABC) transporter complex"/>
    <property type="evidence" value="ECO:0007669"/>
    <property type="project" value="InterPro"/>
</dbReference>
<evidence type="ECO:0000313" key="3">
    <source>
        <dbReference type="EMBL" id="NME51551.1"/>
    </source>
</evidence>
<feature type="signal peptide" evidence="1">
    <location>
        <begin position="1"/>
        <end position="17"/>
    </location>
</feature>
<dbReference type="EMBL" id="JABAFY010000007">
    <property type="protein sequence ID" value="NME51551.1"/>
    <property type="molecule type" value="Genomic_DNA"/>
</dbReference>
<dbReference type="GO" id="GO:0030288">
    <property type="term" value="C:outer membrane-bounded periplasmic space"/>
    <property type="evidence" value="ECO:0007669"/>
    <property type="project" value="TreeGrafter"/>
</dbReference>
<dbReference type="RefSeq" id="WP_168934973.1">
    <property type="nucleotide sequence ID" value="NZ_JABAFY010000007.1"/>
</dbReference>
<dbReference type="SUPFAM" id="SSF53850">
    <property type="entry name" value="Periplasmic binding protein-like II"/>
    <property type="match status" value="1"/>
</dbReference>
<dbReference type="GO" id="GO:0015833">
    <property type="term" value="P:peptide transport"/>
    <property type="evidence" value="ECO:0007669"/>
    <property type="project" value="TreeGrafter"/>
</dbReference>
<evidence type="ECO:0000313" key="4">
    <source>
        <dbReference type="Proteomes" id="UP000522333"/>
    </source>
</evidence>
<dbReference type="Gene3D" id="3.40.190.10">
    <property type="entry name" value="Periplasmic binding protein-like II"/>
    <property type="match status" value="1"/>
</dbReference>
<dbReference type="Proteomes" id="UP000522333">
    <property type="component" value="Unassembled WGS sequence"/>
</dbReference>
<evidence type="ECO:0000259" key="2">
    <source>
        <dbReference type="Pfam" id="PF00496"/>
    </source>
</evidence>
<dbReference type="PIRSF" id="PIRSF002741">
    <property type="entry name" value="MppA"/>
    <property type="match status" value="1"/>
</dbReference>
<dbReference type="NCBIfam" id="TIGR02294">
    <property type="entry name" value="nickel_nikA"/>
    <property type="match status" value="1"/>
</dbReference>
<comment type="caution">
    <text evidence="3">The sequence shown here is derived from an EMBL/GenBank/DDBJ whole genome shotgun (WGS) entry which is preliminary data.</text>
</comment>
<reference evidence="3 4" key="1">
    <citation type="submission" date="2020-04" db="EMBL/GenBank/DDBJ databases">
        <authorList>
            <person name="Hitch T.C.A."/>
            <person name="Wylensek D."/>
            <person name="Clavel T."/>
        </authorList>
    </citation>
    <scope>NUCLEOTIDE SEQUENCE [LARGE SCALE GENOMIC DNA]</scope>
    <source>
        <strain evidence="3 4">PG-251-APC-1</strain>
    </source>
</reference>
<proteinExistence type="predicted"/>
<keyword evidence="1" id="KW-0732">Signal</keyword>
<dbReference type="CDD" id="cd08489">
    <property type="entry name" value="PBP2_NikA"/>
    <property type="match status" value="1"/>
</dbReference>
<dbReference type="AlphaFoldDB" id="A0A848C5M6"/>
<gene>
    <name evidence="3" type="primary">nikA</name>
    <name evidence="3" type="ORF">HF854_03155</name>
</gene>
<dbReference type="InterPro" id="IPR011980">
    <property type="entry name" value="CntA-like"/>
</dbReference>
<dbReference type="GO" id="GO:1904680">
    <property type="term" value="F:peptide transmembrane transporter activity"/>
    <property type="evidence" value="ECO:0007669"/>
    <property type="project" value="TreeGrafter"/>
</dbReference>
<dbReference type="InterPro" id="IPR039424">
    <property type="entry name" value="SBP_5"/>
</dbReference>
<evidence type="ECO:0000256" key="1">
    <source>
        <dbReference type="SAM" id="SignalP"/>
    </source>
</evidence>
<accession>A0A848C5M6</accession>
<feature type="chain" id="PRO_5032716866" evidence="1">
    <location>
        <begin position="18"/>
        <end position="529"/>
    </location>
</feature>
<dbReference type="Pfam" id="PF00496">
    <property type="entry name" value="SBP_bac_5"/>
    <property type="match status" value="1"/>
</dbReference>
<sequence length="529" mass="59757">MTIHSTFGKLAFSLALAGTFLFPGLDARATNDTTDTLNFVNYRDVRDLNPHLYAGEMYAQEMIFETLVDITADGYKPCLAESWDISADGKVYTFHIRKGVTFTDGTPCDAFAIKANFDAILENRARHTWLEMMHLLEKVDAPDAQTFRIFMKAPYWPMLTELGVTRPFAIISPKAMKNGSTKNCVTAYVGTGPYKLTKVVTDEYAVFEANENYWGEQPKIKRVVVKVIPDNQTRILALEKGEIDLIWGKNMLDADALNKYKDSKGFGVALSAPTSTRHIVLNGQNPVLADIHVRKALQHATNRVAIAKGVFHNTELPADTLYARSVPYCDIDLKPYEYDMAKAARILDEAGWKPGSDGIRQKDGKRMELGLLYNSNSVTEKTIAEYLQHEYGKLGIKVSLRGEEEQSYRDNMKNGLFDMIFNICWGMPYDPQSSMAAMRQRVYGDYAAQLSLPDKAQIDAAITEIMSSTDPVRRQELFTFALTHLHEDAIYIPLTYETNKALFTKRLKGVGFNQTQYEVPFTRMYFEGK</sequence>
<dbReference type="PANTHER" id="PTHR30290:SF37">
    <property type="entry name" value="NICKEL-BINDING PERIPLASMIC PROTEIN"/>
    <property type="match status" value="1"/>
</dbReference>
<dbReference type="InterPro" id="IPR030678">
    <property type="entry name" value="Peptide/Ni-bd"/>
</dbReference>
<dbReference type="GO" id="GO:0020037">
    <property type="term" value="F:heme binding"/>
    <property type="evidence" value="ECO:0007669"/>
    <property type="project" value="InterPro"/>
</dbReference>
<dbReference type="PANTHER" id="PTHR30290">
    <property type="entry name" value="PERIPLASMIC BINDING COMPONENT OF ABC TRANSPORTER"/>
    <property type="match status" value="1"/>
</dbReference>